<evidence type="ECO:0000256" key="6">
    <source>
        <dbReference type="SAM" id="Phobius"/>
    </source>
</evidence>
<feature type="transmembrane region" description="Helical" evidence="6">
    <location>
        <begin position="117"/>
        <end position="137"/>
    </location>
</feature>
<feature type="transmembrane region" description="Helical" evidence="6">
    <location>
        <begin position="12"/>
        <end position="31"/>
    </location>
</feature>
<accession>A0AAN6NPY2</accession>
<keyword evidence="5 6" id="KW-0472">Membrane</keyword>
<comment type="subcellular location">
    <subcellularLocation>
        <location evidence="1">Membrane</location>
        <topology evidence="1">Multi-pass membrane protein</topology>
    </subcellularLocation>
</comment>
<dbReference type="Pfam" id="PF07947">
    <property type="entry name" value="YhhN"/>
    <property type="match status" value="1"/>
</dbReference>
<dbReference type="PANTHER" id="PTHR31885:SF6">
    <property type="entry name" value="GH04784P"/>
    <property type="match status" value="1"/>
</dbReference>
<sequence length="228" mass="24268">MSSPTDASSLDKTVLAVSLASSVLYLFQVRFTPSYSRMLVKTASTALLSYLSHLLNGPQFLTGALALGSLGDAFLAWHGDTAFLCGLSSFLVAHIGYILLFLQEQPAAGFQTLLQEGWRTATAGGLVVLVSFMMAMLMPKVGKALRVPVLVYSLTICVMALTALTLESGRVIVGATMFTASDSILAADKFLVPGTAAQEYRALMQRAVWVLYYGGQALIALGFVEPAL</sequence>
<keyword evidence="3 6" id="KW-0812">Transmembrane</keyword>
<gene>
    <name evidence="7" type="ORF">QBC32DRAFT_407616</name>
</gene>
<evidence type="ECO:0000313" key="7">
    <source>
        <dbReference type="EMBL" id="KAK3949885.1"/>
    </source>
</evidence>
<dbReference type="EMBL" id="MU859198">
    <property type="protein sequence ID" value="KAK3949885.1"/>
    <property type="molecule type" value="Genomic_DNA"/>
</dbReference>
<evidence type="ECO:0000256" key="4">
    <source>
        <dbReference type="ARBA" id="ARBA00022989"/>
    </source>
</evidence>
<evidence type="ECO:0000256" key="1">
    <source>
        <dbReference type="ARBA" id="ARBA00004141"/>
    </source>
</evidence>
<evidence type="ECO:0000256" key="5">
    <source>
        <dbReference type="ARBA" id="ARBA00023136"/>
    </source>
</evidence>
<evidence type="ECO:0000256" key="2">
    <source>
        <dbReference type="ARBA" id="ARBA00007375"/>
    </source>
</evidence>
<dbReference type="InterPro" id="IPR012506">
    <property type="entry name" value="TMEM86B-like"/>
</dbReference>
<feature type="transmembrane region" description="Helical" evidence="6">
    <location>
        <begin position="149"/>
        <end position="166"/>
    </location>
</feature>
<evidence type="ECO:0000256" key="3">
    <source>
        <dbReference type="ARBA" id="ARBA00022692"/>
    </source>
</evidence>
<comment type="similarity">
    <text evidence="2">Belongs to the TMEM86 family.</text>
</comment>
<keyword evidence="8" id="KW-1185">Reference proteome</keyword>
<reference evidence="7" key="2">
    <citation type="submission" date="2023-06" db="EMBL/GenBank/DDBJ databases">
        <authorList>
            <consortium name="Lawrence Berkeley National Laboratory"/>
            <person name="Mondo S.J."/>
            <person name="Hensen N."/>
            <person name="Bonometti L."/>
            <person name="Westerberg I."/>
            <person name="Brannstrom I.O."/>
            <person name="Guillou S."/>
            <person name="Cros-Aarteil S."/>
            <person name="Calhoun S."/>
            <person name="Haridas S."/>
            <person name="Kuo A."/>
            <person name="Pangilinan J."/>
            <person name="Riley R."/>
            <person name="Labutti K."/>
            <person name="Andreopoulos B."/>
            <person name="Lipzen A."/>
            <person name="Chen C."/>
            <person name="Yanf M."/>
            <person name="Daum C."/>
            <person name="Ng V."/>
            <person name="Clum A."/>
            <person name="Steindorff A."/>
            <person name="Ohm R."/>
            <person name="Martin F."/>
            <person name="Silar P."/>
            <person name="Natvig D."/>
            <person name="Lalanne C."/>
            <person name="Gautier V."/>
            <person name="Ament-Velasquez S.L."/>
            <person name="Kruys A."/>
            <person name="Hutchinson M.I."/>
            <person name="Powell A.J."/>
            <person name="Barry K."/>
            <person name="Miller A.N."/>
            <person name="Grigoriev I.V."/>
            <person name="Debuchy R."/>
            <person name="Gladieux P."/>
            <person name="Thoren M.H."/>
            <person name="Johannesson H."/>
        </authorList>
    </citation>
    <scope>NUCLEOTIDE SEQUENCE</scope>
    <source>
        <strain evidence="7">CBS 626.80</strain>
    </source>
</reference>
<name>A0AAN6NPY2_9PEZI</name>
<dbReference type="GO" id="GO:0016020">
    <property type="term" value="C:membrane"/>
    <property type="evidence" value="ECO:0007669"/>
    <property type="project" value="UniProtKB-SubCell"/>
</dbReference>
<comment type="caution">
    <text evidence="7">The sequence shown here is derived from an EMBL/GenBank/DDBJ whole genome shotgun (WGS) entry which is preliminary data.</text>
</comment>
<evidence type="ECO:0000313" key="8">
    <source>
        <dbReference type="Proteomes" id="UP001303222"/>
    </source>
</evidence>
<dbReference type="AlphaFoldDB" id="A0AAN6NPY2"/>
<organism evidence="7 8">
    <name type="scientific">Pseudoneurospora amorphoporcata</name>
    <dbReference type="NCBI Taxonomy" id="241081"/>
    <lineage>
        <taxon>Eukaryota</taxon>
        <taxon>Fungi</taxon>
        <taxon>Dikarya</taxon>
        <taxon>Ascomycota</taxon>
        <taxon>Pezizomycotina</taxon>
        <taxon>Sordariomycetes</taxon>
        <taxon>Sordariomycetidae</taxon>
        <taxon>Sordariales</taxon>
        <taxon>Sordariaceae</taxon>
        <taxon>Pseudoneurospora</taxon>
    </lineage>
</organism>
<reference evidence="7" key="1">
    <citation type="journal article" date="2023" name="Mol. Phylogenet. Evol.">
        <title>Genome-scale phylogeny and comparative genomics of the fungal order Sordariales.</title>
        <authorList>
            <person name="Hensen N."/>
            <person name="Bonometti L."/>
            <person name="Westerberg I."/>
            <person name="Brannstrom I.O."/>
            <person name="Guillou S."/>
            <person name="Cros-Aarteil S."/>
            <person name="Calhoun S."/>
            <person name="Haridas S."/>
            <person name="Kuo A."/>
            <person name="Mondo S."/>
            <person name="Pangilinan J."/>
            <person name="Riley R."/>
            <person name="LaButti K."/>
            <person name="Andreopoulos B."/>
            <person name="Lipzen A."/>
            <person name="Chen C."/>
            <person name="Yan M."/>
            <person name="Daum C."/>
            <person name="Ng V."/>
            <person name="Clum A."/>
            <person name="Steindorff A."/>
            <person name="Ohm R.A."/>
            <person name="Martin F."/>
            <person name="Silar P."/>
            <person name="Natvig D.O."/>
            <person name="Lalanne C."/>
            <person name="Gautier V."/>
            <person name="Ament-Velasquez S.L."/>
            <person name="Kruys A."/>
            <person name="Hutchinson M.I."/>
            <person name="Powell A.J."/>
            <person name="Barry K."/>
            <person name="Miller A.N."/>
            <person name="Grigoriev I.V."/>
            <person name="Debuchy R."/>
            <person name="Gladieux P."/>
            <person name="Hiltunen Thoren M."/>
            <person name="Johannesson H."/>
        </authorList>
    </citation>
    <scope>NUCLEOTIDE SEQUENCE</scope>
    <source>
        <strain evidence="7">CBS 626.80</strain>
    </source>
</reference>
<dbReference type="PANTHER" id="PTHR31885">
    <property type="entry name" value="GH04784P"/>
    <property type="match status" value="1"/>
</dbReference>
<keyword evidence="4 6" id="KW-1133">Transmembrane helix</keyword>
<feature type="non-terminal residue" evidence="7">
    <location>
        <position position="1"/>
    </location>
</feature>
<feature type="transmembrane region" description="Helical" evidence="6">
    <location>
        <begin position="203"/>
        <end position="224"/>
    </location>
</feature>
<protein>
    <submittedName>
        <fullName evidence="7">YhhN-like protein</fullName>
    </submittedName>
</protein>
<proteinExistence type="inferred from homology"/>
<feature type="transmembrane region" description="Helical" evidence="6">
    <location>
        <begin position="51"/>
        <end position="70"/>
    </location>
</feature>
<dbReference type="Proteomes" id="UP001303222">
    <property type="component" value="Unassembled WGS sequence"/>
</dbReference>
<feature type="transmembrane region" description="Helical" evidence="6">
    <location>
        <begin position="82"/>
        <end position="102"/>
    </location>
</feature>
<dbReference type="GO" id="GO:0016787">
    <property type="term" value="F:hydrolase activity"/>
    <property type="evidence" value="ECO:0007669"/>
    <property type="project" value="TreeGrafter"/>
</dbReference>